<dbReference type="eggNOG" id="ENOG502RB5C">
    <property type="taxonomic scope" value="Eukaryota"/>
</dbReference>
<feature type="region of interest" description="Disordered" evidence="1">
    <location>
        <begin position="284"/>
        <end position="306"/>
    </location>
</feature>
<dbReference type="OrthoDB" id="2563644at2759"/>
<gene>
    <name evidence="2" type="ordered locus">CND04810</name>
</gene>
<sequence>MTSHPFPSLHRQRPPAMDDNHFHLQDHEHTPNHDDTAEALIASLKAVINDPNSHNQQPSDVHDHEADSESSQQPQHHEQAQNTLTAFTAEHHSNPLHVGLRKSLAQLTHLTNAHQGLLDELNGAGAIQNLAQNLKALKEGNKRQIDVLKELTAQIKASELGVDLSVPFSEQLDPELSPVVLRSDYDALKAQYDALLVSGSPSSAVAGKRPGAPRKSRAPKSVTTITTIEPETLRAVEDDKRASHSSTPTGGVEGRKKRSIRLEHLVHKMANRRLGVEYTVSNFESKGSRDLPDPATHPLTAEESPNGVDEFRPHFGADINASTVKPFIDKVIEDVWEAWQSGQGDEDVEADKQKVFDAVKIYWTRLSKRYDEQQHRERGEIHRDELSRRKQNTYRRQQSLLMRRTAHFDWSPLNACRLRALYRTLLTIDFAAQTQDQPDPKRAYTPEEWYAYRRLACGPRFGEAHEVIDQFWLSPAVRTLLLILDEFAQDQQARAKKKGKPKQPNPIFHLPAHLWDRSTLPTLRPKDNDGLPLSGSPGIILFKFHVDEQVQRENPDWAKGLYDNPPIPPEDEALPKLSDLLSQPVYAGLRQIVHEAKDRANPKVLTNEQIEQINSGVDLSLLEGLNVPPAGLEGEGEYMTFAALTQLASNSEVNSSRPSGLPEQLVVHDDAPSTPNHSHVHSAFPSSSITAATPLATHIPGVGPSPIPLPYTGTDASSAARSGTSMRARKLGKRAASEFPGGAATPVPKRQRIVGALENEGEEDRDAEVEVVLGGDAAFLEEI</sequence>
<feature type="region of interest" description="Disordered" evidence="1">
    <location>
        <begin position="200"/>
        <end position="257"/>
    </location>
</feature>
<feature type="compositionally biased region" description="Basic and acidic residues" evidence="1">
    <location>
        <begin position="231"/>
        <end position="242"/>
    </location>
</feature>
<dbReference type="Proteomes" id="UP000002149">
    <property type="component" value="Chromosome 4"/>
</dbReference>
<accession>Q5KHZ0</accession>
<evidence type="ECO:0000313" key="2">
    <source>
        <dbReference type="EMBL" id="AAW42776.2"/>
    </source>
</evidence>
<keyword evidence="3" id="KW-1185">Reference proteome</keyword>
<dbReference type="EMBL" id="AE017344">
    <property type="protein sequence ID" value="AAW42776.2"/>
    <property type="molecule type" value="Genomic_DNA"/>
</dbReference>
<feature type="region of interest" description="Disordered" evidence="1">
    <location>
        <begin position="1"/>
        <end position="33"/>
    </location>
</feature>
<name>Q5KHZ0_CRYD1</name>
<evidence type="ECO:0000256" key="1">
    <source>
        <dbReference type="SAM" id="MobiDB-lite"/>
    </source>
</evidence>
<reference evidence="2 3" key="1">
    <citation type="journal article" date="2005" name="Science">
        <title>The genome of the basidiomycetous yeast and human pathogen Cryptococcus neoformans.</title>
        <authorList>
            <person name="Loftus B.J."/>
            <person name="Fung E."/>
            <person name="Roncaglia P."/>
            <person name="Rowley D."/>
            <person name="Amedeo P."/>
            <person name="Bruno D."/>
            <person name="Vamathevan J."/>
            <person name="Miranda M."/>
            <person name="Anderson I.J."/>
            <person name="Fraser J.A."/>
            <person name="Allen J.E."/>
            <person name="Bosdet I.E."/>
            <person name="Brent M.R."/>
            <person name="Chiu R."/>
            <person name="Doering T.L."/>
            <person name="Donlin M.J."/>
            <person name="D'Souza C.A."/>
            <person name="Fox D.S."/>
            <person name="Grinberg V."/>
            <person name="Fu J."/>
            <person name="Fukushima M."/>
            <person name="Haas B.J."/>
            <person name="Huang J.C."/>
            <person name="Janbon G."/>
            <person name="Jones S.J."/>
            <person name="Koo H.L."/>
            <person name="Krzywinski M.I."/>
            <person name="Kwon-Chung J.K."/>
            <person name="Lengeler K.B."/>
            <person name="Maiti R."/>
            <person name="Marra M.A."/>
            <person name="Marra R.E."/>
            <person name="Mathewson C.A."/>
            <person name="Mitchell T.G."/>
            <person name="Pertea M."/>
            <person name="Riggs F.R."/>
            <person name="Salzberg S.L."/>
            <person name="Schein J.E."/>
            <person name="Shvartsbeyn A."/>
            <person name="Shin H."/>
            <person name="Shumway M."/>
            <person name="Specht C.A."/>
            <person name="Suh B.B."/>
            <person name="Tenney A."/>
            <person name="Utterback T.R."/>
            <person name="Wickes B.L."/>
            <person name="Wortman J.R."/>
            <person name="Wye N.H."/>
            <person name="Kronstad J.W."/>
            <person name="Lodge J.K."/>
            <person name="Heitman J."/>
            <person name="Davis R.W."/>
            <person name="Fraser C.M."/>
            <person name="Hyman R.W."/>
        </authorList>
    </citation>
    <scope>NUCLEOTIDE SEQUENCE [LARGE SCALE GENOMIC DNA]</scope>
    <source>
        <strain evidence="3">JEC21 / ATCC MYA-565</strain>
    </source>
</reference>
<proteinExistence type="predicted"/>
<dbReference type="VEuPathDB" id="FungiDB:CND04810"/>
<feature type="region of interest" description="Disordered" evidence="1">
    <location>
        <begin position="50"/>
        <end position="80"/>
    </location>
</feature>
<dbReference type="PaxDb" id="214684-Q5KHZ0"/>
<feature type="compositionally biased region" description="Polar residues" evidence="1">
    <location>
        <begin position="50"/>
        <end position="59"/>
    </location>
</feature>
<evidence type="ECO:0000313" key="3">
    <source>
        <dbReference type="Proteomes" id="UP000002149"/>
    </source>
</evidence>
<dbReference type="KEGG" id="cne:CND04810"/>
<protein>
    <submittedName>
        <fullName evidence="2">Expressed protein</fullName>
    </submittedName>
</protein>
<feature type="compositionally biased region" description="Basic and acidic residues" evidence="1">
    <location>
        <begin position="16"/>
        <end position="33"/>
    </location>
</feature>
<dbReference type="HOGENOM" id="CLU_393299_0_0_1"/>
<dbReference type="AlphaFoldDB" id="Q5KHZ0"/>
<dbReference type="GeneID" id="3256997"/>
<dbReference type="RefSeq" id="XP_024512614.1">
    <property type="nucleotide sequence ID" value="XM_024657079.1"/>
</dbReference>
<accession>Q55UF5</accession>
<organism evidence="2 3">
    <name type="scientific">Cryptococcus deneoformans (strain JEC21 / ATCC MYA-565)</name>
    <name type="common">Cryptococcus neoformans var. neoformans serotype D</name>
    <dbReference type="NCBI Taxonomy" id="214684"/>
    <lineage>
        <taxon>Eukaryota</taxon>
        <taxon>Fungi</taxon>
        <taxon>Dikarya</taxon>
        <taxon>Basidiomycota</taxon>
        <taxon>Agaricomycotina</taxon>
        <taxon>Tremellomycetes</taxon>
        <taxon>Tremellales</taxon>
        <taxon>Cryptococcaceae</taxon>
        <taxon>Cryptococcus</taxon>
        <taxon>Cryptococcus neoformans species complex</taxon>
    </lineage>
</organism>
<dbReference type="InParanoid" id="Q5KHZ0"/>